<proteinExistence type="predicted"/>
<dbReference type="EMBL" id="PVEO01000007">
    <property type="protein sequence ID" value="PQV47442.1"/>
    <property type="molecule type" value="Genomic_DNA"/>
</dbReference>
<sequence>MTNKTKNIVLVVGFLLVLLLCYQLAISKTVALKKEYNTLKQEEILFENAPKQLSLLKQKRMYYDSLLTKYKINGSSLQNSLLQTINSFADSSNIKVIGFLEPHIIQMNDLKVKSYQFTLEGEYNSIIQLIYKLEQETKFGEISNLHFIKKKNFRTGKYFLQAHVLLKSFG</sequence>
<accession>A0A362X250</accession>
<reference evidence="1 2" key="1">
    <citation type="submission" date="2018-02" db="EMBL/GenBank/DDBJ databases">
        <title>Genomic Encyclopedia of Archaeal and Bacterial Type Strains, Phase II (KMG-II): from individual species to whole genera.</title>
        <authorList>
            <person name="Goeker M."/>
        </authorList>
    </citation>
    <scope>NUCLEOTIDE SEQUENCE [LARGE SCALE GENOMIC DNA]</scope>
    <source>
        <strain evidence="1 2">DSM 21165</strain>
    </source>
</reference>
<evidence type="ECO:0000313" key="1">
    <source>
        <dbReference type="EMBL" id="PQV47442.1"/>
    </source>
</evidence>
<organism evidence="1 2">
    <name type="scientific">Jejuia pallidilutea</name>
    <dbReference type="NCBI Taxonomy" id="504487"/>
    <lineage>
        <taxon>Bacteria</taxon>
        <taxon>Pseudomonadati</taxon>
        <taxon>Bacteroidota</taxon>
        <taxon>Flavobacteriia</taxon>
        <taxon>Flavobacteriales</taxon>
        <taxon>Flavobacteriaceae</taxon>
        <taxon>Jejuia</taxon>
    </lineage>
</organism>
<dbReference type="Gene3D" id="3.30.70.60">
    <property type="match status" value="1"/>
</dbReference>
<dbReference type="RefSeq" id="WP_170064019.1">
    <property type="nucleotide sequence ID" value="NZ_PVEO01000007.1"/>
</dbReference>
<evidence type="ECO:0008006" key="3">
    <source>
        <dbReference type="Google" id="ProtNLM"/>
    </source>
</evidence>
<name>A0A362X250_9FLAO</name>
<dbReference type="Proteomes" id="UP000251545">
    <property type="component" value="Unassembled WGS sequence"/>
</dbReference>
<comment type="caution">
    <text evidence="1">The sequence shown here is derived from an EMBL/GenBank/DDBJ whole genome shotgun (WGS) entry which is preliminary data.</text>
</comment>
<evidence type="ECO:0000313" key="2">
    <source>
        <dbReference type="Proteomes" id="UP000251545"/>
    </source>
</evidence>
<dbReference type="AlphaFoldDB" id="A0A362X250"/>
<protein>
    <recommendedName>
        <fullName evidence="3">Type IV pilus biogenesis protein PilO</fullName>
    </recommendedName>
</protein>
<dbReference type="InterPro" id="IPR014717">
    <property type="entry name" value="Transl_elong_EF1B/ribsomal_bS6"/>
</dbReference>
<gene>
    <name evidence="1" type="ORF">CLV33_107231</name>
</gene>